<protein>
    <submittedName>
        <fullName evidence="1">6385_t:CDS:1</fullName>
    </submittedName>
</protein>
<proteinExistence type="predicted"/>
<name>A0ACA9LFW9_9GLOM</name>
<organism evidence="1 2">
    <name type="scientific">Racocetra persica</name>
    <dbReference type="NCBI Taxonomy" id="160502"/>
    <lineage>
        <taxon>Eukaryota</taxon>
        <taxon>Fungi</taxon>
        <taxon>Fungi incertae sedis</taxon>
        <taxon>Mucoromycota</taxon>
        <taxon>Glomeromycotina</taxon>
        <taxon>Glomeromycetes</taxon>
        <taxon>Diversisporales</taxon>
        <taxon>Gigasporaceae</taxon>
        <taxon>Racocetra</taxon>
    </lineage>
</organism>
<gene>
    <name evidence="1" type="ORF">RPERSI_LOCUS3025</name>
</gene>
<accession>A0ACA9LFW9</accession>
<evidence type="ECO:0000313" key="2">
    <source>
        <dbReference type="Proteomes" id="UP000789920"/>
    </source>
</evidence>
<feature type="non-terminal residue" evidence="1">
    <location>
        <position position="133"/>
    </location>
</feature>
<comment type="caution">
    <text evidence="1">The sequence shown here is derived from an EMBL/GenBank/DDBJ whole genome shotgun (WGS) entry which is preliminary data.</text>
</comment>
<dbReference type="EMBL" id="CAJVQC010003536">
    <property type="protein sequence ID" value="CAG8528400.1"/>
    <property type="molecule type" value="Genomic_DNA"/>
</dbReference>
<keyword evidence="2" id="KW-1185">Reference proteome</keyword>
<dbReference type="Proteomes" id="UP000789920">
    <property type="component" value="Unassembled WGS sequence"/>
</dbReference>
<sequence length="133" mass="15730">MLNQVENSINIQDLTIDILQDNNTSIDDYNKVLLDELLLEELSENIKNLNFSDLIQVEEYLDIFEENIVYEVFKKDQIISDFVETFREKPDEIKNEDSEEADNSVKKEIVNPNEALKSLENYYIYNRTIEQQS</sequence>
<evidence type="ECO:0000313" key="1">
    <source>
        <dbReference type="EMBL" id="CAG8528400.1"/>
    </source>
</evidence>
<reference evidence="1" key="1">
    <citation type="submission" date="2021-06" db="EMBL/GenBank/DDBJ databases">
        <authorList>
            <person name="Kallberg Y."/>
            <person name="Tangrot J."/>
            <person name="Rosling A."/>
        </authorList>
    </citation>
    <scope>NUCLEOTIDE SEQUENCE</scope>
    <source>
        <strain evidence="1">MA461A</strain>
    </source>
</reference>